<feature type="region of interest" description="Disordered" evidence="1">
    <location>
        <begin position="154"/>
        <end position="176"/>
    </location>
</feature>
<name>A0ABS7TD49_9GAMM</name>
<evidence type="ECO:0000256" key="1">
    <source>
        <dbReference type="SAM" id="MobiDB-lite"/>
    </source>
</evidence>
<accession>A0ABS7TD49</accession>
<organism evidence="3 4">
    <name type="scientific">Thermomonas beijingensis</name>
    <dbReference type="NCBI Taxonomy" id="2872701"/>
    <lineage>
        <taxon>Bacteria</taxon>
        <taxon>Pseudomonadati</taxon>
        <taxon>Pseudomonadota</taxon>
        <taxon>Gammaproteobacteria</taxon>
        <taxon>Lysobacterales</taxon>
        <taxon>Lysobacteraceae</taxon>
        <taxon>Thermomonas</taxon>
    </lineage>
</organism>
<feature type="transmembrane region" description="Helical" evidence="2">
    <location>
        <begin position="12"/>
        <end position="34"/>
    </location>
</feature>
<gene>
    <name evidence="3" type="ORF">K7B09_05500</name>
</gene>
<dbReference type="EMBL" id="JAIQDJ010000001">
    <property type="protein sequence ID" value="MBZ4185782.1"/>
    <property type="molecule type" value="Genomic_DNA"/>
</dbReference>
<sequence length="176" mass="19436">MEQKTSPWRQPIVWLMVLLVGAVVIGSVVMYVVANADGPMDVVPDKVQRTGQAQQADLSPDTRAAQRKLGAIARYDEEHGFIEVLPVSGDFDHSAALQLKLHHPTREADDLVLQLAPHEAGWRIDAKPALDHDWLLQLQPATGEQWRLRGRMPKGQLAAQLRPAVEDTAPPDSPQP</sequence>
<keyword evidence="2" id="KW-0812">Transmembrane</keyword>
<comment type="caution">
    <text evidence="3">The sequence shown here is derived from an EMBL/GenBank/DDBJ whole genome shotgun (WGS) entry which is preliminary data.</text>
</comment>
<protein>
    <submittedName>
        <fullName evidence="3">FixH family protein</fullName>
    </submittedName>
</protein>
<reference evidence="3" key="1">
    <citation type="submission" date="2021-09" db="EMBL/GenBank/DDBJ databases">
        <authorList>
            <person name="Wu T."/>
            <person name="Guo S.Z."/>
        </authorList>
    </citation>
    <scope>NUCLEOTIDE SEQUENCE</scope>
    <source>
        <strain evidence="3">RSS-23</strain>
    </source>
</reference>
<evidence type="ECO:0000313" key="3">
    <source>
        <dbReference type="EMBL" id="MBZ4185782.1"/>
    </source>
</evidence>
<keyword evidence="4" id="KW-1185">Reference proteome</keyword>
<dbReference type="Pfam" id="PF05751">
    <property type="entry name" value="FixH"/>
    <property type="match status" value="1"/>
</dbReference>
<dbReference type="Proteomes" id="UP001430290">
    <property type="component" value="Unassembled WGS sequence"/>
</dbReference>
<evidence type="ECO:0000313" key="4">
    <source>
        <dbReference type="Proteomes" id="UP001430290"/>
    </source>
</evidence>
<keyword evidence="2" id="KW-0472">Membrane</keyword>
<keyword evidence="2" id="KW-1133">Transmembrane helix</keyword>
<proteinExistence type="predicted"/>
<evidence type="ECO:0000256" key="2">
    <source>
        <dbReference type="SAM" id="Phobius"/>
    </source>
</evidence>
<dbReference type="RefSeq" id="WP_223627556.1">
    <property type="nucleotide sequence ID" value="NZ_JAIQDJ010000001.1"/>
</dbReference>
<dbReference type="InterPro" id="IPR008620">
    <property type="entry name" value="FixH"/>
</dbReference>